<dbReference type="GeneID" id="85229582"/>
<dbReference type="RefSeq" id="WP_317137753.1">
    <property type="nucleotide sequence ID" value="NZ_CP043875.1"/>
</dbReference>
<accession>A0AA97I4B6</accession>
<dbReference type="Proteomes" id="UP001301797">
    <property type="component" value="Chromosome"/>
</dbReference>
<dbReference type="EMBL" id="CP043875">
    <property type="protein sequence ID" value="WOF16171.1"/>
    <property type="molecule type" value="Genomic_DNA"/>
</dbReference>
<dbReference type="KEGG" id="mefw:F1737_05345"/>
<gene>
    <name evidence="1" type="ORF">F1737_05345</name>
</gene>
<organism evidence="1 2">
    <name type="scientific">Methanochimaera problematica</name>
    <dbReference type="NCBI Taxonomy" id="2609417"/>
    <lineage>
        <taxon>Archaea</taxon>
        <taxon>Methanobacteriati</taxon>
        <taxon>Methanobacteriota</taxon>
        <taxon>Stenosarchaea group</taxon>
        <taxon>Methanomicrobia</taxon>
        <taxon>Methanomicrobiales</taxon>
        <taxon>Methanomicrobiaceae</taxon>
        <taxon>Methanochimaera</taxon>
    </lineage>
</organism>
<evidence type="ECO:0000313" key="1">
    <source>
        <dbReference type="EMBL" id="WOF16171.1"/>
    </source>
</evidence>
<evidence type="ECO:0000313" key="2">
    <source>
        <dbReference type="Proteomes" id="UP001301797"/>
    </source>
</evidence>
<reference evidence="1 2" key="1">
    <citation type="submission" date="2019-09" db="EMBL/GenBank/DDBJ databases">
        <title>The complete genome of Methanoplanus sp. FWC-SCC4.</title>
        <authorList>
            <person name="Chen S.-C."/>
            <person name="Zhou Y.-Z."/>
            <person name="Lai M.-C."/>
        </authorList>
    </citation>
    <scope>NUCLEOTIDE SEQUENCE [LARGE SCALE GENOMIC DNA]</scope>
    <source>
        <strain evidence="1 2">FWC-SCC4</strain>
    </source>
</reference>
<sequence length="93" mass="10773">MNPFKTGKEFEKDRIRSTTPPEIKDVILKHVNYFDQPVTVTSTLMALNRHGLNPTRALIKKRLDELAESGYVKVRKNGNISEYTPLQKKHDHK</sequence>
<proteinExistence type="predicted"/>
<name>A0AA97I4B6_9EURY</name>
<dbReference type="AlphaFoldDB" id="A0AA97I4B6"/>
<protein>
    <submittedName>
        <fullName evidence="1">Uncharacterized protein</fullName>
    </submittedName>
</protein>
<keyword evidence="2" id="KW-1185">Reference proteome</keyword>